<dbReference type="Pfam" id="PF01425">
    <property type="entry name" value="Amidase"/>
    <property type="match status" value="1"/>
</dbReference>
<accession>A0A437M1P4</accession>
<dbReference type="InterPro" id="IPR036928">
    <property type="entry name" value="AS_sf"/>
</dbReference>
<proteinExistence type="predicted"/>
<dbReference type="AlphaFoldDB" id="A0A437M1P4"/>
<comment type="caution">
    <text evidence="2">The sequence shown here is derived from an EMBL/GenBank/DDBJ whole genome shotgun (WGS) entry which is preliminary data.</text>
</comment>
<dbReference type="EC" id="3.5.1.4" evidence="2"/>
<dbReference type="GO" id="GO:0004040">
    <property type="term" value="F:amidase activity"/>
    <property type="evidence" value="ECO:0007669"/>
    <property type="project" value="UniProtKB-EC"/>
</dbReference>
<dbReference type="InterPro" id="IPR052739">
    <property type="entry name" value="FAAH2"/>
</dbReference>
<dbReference type="GO" id="GO:0012505">
    <property type="term" value="C:endomembrane system"/>
    <property type="evidence" value="ECO:0007669"/>
    <property type="project" value="TreeGrafter"/>
</dbReference>
<gene>
    <name evidence="2" type="ORF">EOD42_22005</name>
</gene>
<dbReference type="NCBIfam" id="NF004816">
    <property type="entry name" value="PRK06170.1"/>
    <property type="match status" value="1"/>
</dbReference>
<keyword evidence="2" id="KW-0378">Hydrolase</keyword>
<dbReference type="PANTHER" id="PTHR43372">
    <property type="entry name" value="FATTY-ACID AMIDE HYDROLASE"/>
    <property type="match status" value="1"/>
</dbReference>
<dbReference type="PANTHER" id="PTHR43372:SF4">
    <property type="entry name" value="FATTY-ACID AMIDE HYDROLASE 2"/>
    <property type="match status" value="1"/>
</dbReference>
<organism evidence="2 3">
    <name type="scientific">Rhodovarius crocodyli</name>
    <dbReference type="NCBI Taxonomy" id="1979269"/>
    <lineage>
        <taxon>Bacteria</taxon>
        <taxon>Pseudomonadati</taxon>
        <taxon>Pseudomonadota</taxon>
        <taxon>Alphaproteobacteria</taxon>
        <taxon>Acetobacterales</taxon>
        <taxon>Roseomonadaceae</taxon>
        <taxon>Rhodovarius</taxon>
    </lineage>
</organism>
<protein>
    <submittedName>
        <fullName evidence="2">Amidase</fullName>
        <ecNumber evidence="2">3.5.1.4</ecNumber>
    </submittedName>
</protein>
<reference evidence="2 3" key="1">
    <citation type="submission" date="2019-01" db="EMBL/GenBank/DDBJ databases">
        <authorList>
            <person name="Chen W.-M."/>
        </authorList>
    </citation>
    <scope>NUCLEOTIDE SEQUENCE [LARGE SCALE GENOMIC DNA]</scope>
    <source>
        <strain evidence="2 3">CCP-6</strain>
    </source>
</reference>
<dbReference type="InterPro" id="IPR023631">
    <property type="entry name" value="Amidase_dom"/>
</dbReference>
<keyword evidence="3" id="KW-1185">Reference proteome</keyword>
<dbReference type="SUPFAM" id="SSF75304">
    <property type="entry name" value="Amidase signature (AS) enzymes"/>
    <property type="match status" value="1"/>
</dbReference>
<dbReference type="EMBL" id="SACL01000010">
    <property type="protein sequence ID" value="RVT91639.1"/>
    <property type="molecule type" value="Genomic_DNA"/>
</dbReference>
<feature type="domain" description="Amidase" evidence="1">
    <location>
        <begin position="28"/>
        <end position="466"/>
    </location>
</feature>
<evidence type="ECO:0000313" key="3">
    <source>
        <dbReference type="Proteomes" id="UP000282957"/>
    </source>
</evidence>
<sequence>MSDESLAFLPAWRLLEQLRAGQITSRALLELYLRRVERLNPRINAVIHLDAARARAAADAADAARAKGEWLGPLHGLPLTVKDTNNVAGWPSTWGDPALRDNVPARSAEIIRRLEAAGAVLFGKTNIPLNALDWQSYNAIHGTTRNPWNAERSPGGSSGGSAAAVAAGLTALELGSDAGGSIRIPAHFSGVYGHKPTPGLLPIDGTGRPGTVLENDLVVSGPLARGVRDLGLALDVLAGPAGPAARAWRVELPPPRGTQAHEFRVSVVLDSPAAEVDAAYQALISALAEKLKAAGARVTFNALPFADHTAHHATYLRLLRGSVSARLPEAVFTQAVAATEGQAGGNASFYVAQSNAAFAQRHRDWLLAEEARARLKADWSAFFEEYDVVIAPASTVPAFPLDEQRPREERTLRVNGRDADYNDQLFWAGLATLPSLPATSAPIGFVEGLPVGVQIVGPSHEDRTTLAFAAVLEALHGFAPPPGF</sequence>
<dbReference type="Gene3D" id="3.90.1300.10">
    <property type="entry name" value="Amidase signature (AS) domain"/>
    <property type="match status" value="1"/>
</dbReference>
<dbReference type="RefSeq" id="WP_127789743.1">
    <property type="nucleotide sequence ID" value="NZ_SACL01000010.1"/>
</dbReference>
<dbReference type="Proteomes" id="UP000282957">
    <property type="component" value="Unassembled WGS sequence"/>
</dbReference>
<evidence type="ECO:0000313" key="2">
    <source>
        <dbReference type="EMBL" id="RVT91639.1"/>
    </source>
</evidence>
<evidence type="ECO:0000259" key="1">
    <source>
        <dbReference type="Pfam" id="PF01425"/>
    </source>
</evidence>
<dbReference type="OrthoDB" id="9814821at2"/>
<name>A0A437M1P4_9PROT</name>